<accession>G5IJT0</accession>
<dbReference type="InterPro" id="IPR000073">
    <property type="entry name" value="AB_hydrolase_1"/>
</dbReference>
<dbReference type="InterPro" id="IPR029058">
    <property type="entry name" value="AB_hydrolase_fold"/>
</dbReference>
<evidence type="ECO:0000313" key="2">
    <source>
        <dbReference type="EMBL" id="EHI58300.1"/>
    </source>
</evidence>
<dbReference type="Proteomes" id="UP000005384">
    <property type="component" value="Unassembled WGS sequence"/>
</dbReference>
<dbReference type="EMBL" id="ADLN01000104">
    <property type="protein sequence ID" value="EHI58300.1"/>
    <property type="molecule type" value="Genomic_DNA"/>
</dbReference>
<dbReference type="InterPro" id="IPR052920">
    <property type="entry name" value="DNA-binding_regulatory"/>
</dbReference>
<dbReference type="SUPFAM" id="SSF53474">
    <property type="entry name" value="alpha/beta-Hydrolases"/>
    <property type="match status" value="1"/>
</dbReference>
<dbReference type="PANTHER" id="PTHR43358:SF4">
    <property type="entry name" value="ALPHA_BETA HYDROLASE FOLD-1 DOMAIN-CONTAINING PROTEIN"/>
    <property type="match status" value="1"/>
</dbReference>
<sequence>MGLWKWILGLGVIGAVSEYGIARYFFNRTVLRNNAKRERTTKMAGTNWDDYIPNIRACREWLEARECEDVSVVSGDGLKLVGSYYPAAGARRTVLCFHGYTSEGRNDFPCIAKFYLEQGYNVLLVDERAHGRSEGIYIGFGCLDRYDVLTWLDYLLARFGTEQEFILHGMSMGGATVLMSSGLSLPPQVKGIVSDCGFTSAWDVFTSVLHNMYHMPAFPIMQISDRMAREKAGYGLAECNAVEEVRKAKVPILFIHGDADTFVPSRMCHELYDACASGKSILIIEGAAHAEAYHKDTEAYEGALKKFLNELEKKED</sequence>
<feature type="domain" description="AB hydrolase-1" evidence="1">
    <location>
        <begin position="93"/>
        <end position="201"/>
    </location>
</feature>
<dbReference type="PANTHER" id="PTHR43358">
    <property type="entry name" value="ALPHA/BETA-HYDROLASE"/>
    <property type="match status" value="1"/>
</dbReference>
<dbReference type="HOGENOM" id="CLU_029375_6_3_9"/>
<keyword evidence="3" id="KW-1185">Reference proteome</keyword>
<dbReference type="AlphaFoldDB" id="G5IJT0"/>
<reference evidence="2 3" key="1">
    <citation type="submission" date="2011-08" db="EMBL/GenBank/DDBJ databases">
        <title>The Genome Sequence of Clostridium hathewayi WAL-18680.</title>
        <authorList>
            <consortium name="The Broad Institute Genome Sequencing Platform"/>
            <person name="Earl A."/>
            <person name="Ward D."/>
            <person name="Feldgarden M."/>
            <person name="Gevers D."/>
            <person name="Finegold S.M."/>
            <person name="Summanen P.H."/>
            <person name="Molitoris D.R."/>
            <person name="Song M."/>
            <person name="Daigneault M."/>
            <person name="Allen-Vercoe E."/>
            <person name="Young S.K."/>
            <person name="Zeng Q."/>
            <person name="Gargeya S."/>
            <person name="Fitzgerald M."/>
            <person name="Haas B."/>
            <person name="Abouelleil A."/>
            <person name="Alvarado L."/>
            <person name="Arachchi H.M."/>
            <person name="Berlin A."/>
            <person name="Brown A."/>
            <person name="Chapman S.B."/>
            <person name="Chen Z."/>
            <person name="Dunbar C."/>
            <person name="Freedman E."/>
            <person name="Gearin G."/>
            <person name="Gellesch M."/>
            <person name="Goldberg J."/>
            <person name="Griggs A."/>
            <person name="Gujja S."/>
            <person name="Heiman D."/>
            <person name="Howarth C."/>
            <person name="Larson L."/>
            <person name="Lui A."/>
            <person name="MacDonald P.J.P."/>
            <person name="Montmayeur A."/>
            <person name="Murphy C."/>
            <person name="Neiman D."/>
            <person name="Pearson M."/>
            <person name="Priest M."/>
            <person name="Roberts A."/>
            <person name="Saif S."/>
            <person name="Shea T."/>
            <person name="Shenoy N."/>
            <person name="Sisk P."/>
            <person name="Stolte C."/>
            <person name="Sykes S."/>
            <person name="Wortman J."/>
            <person name="Nusbaum C."/>
            <person name="Birren B."/>
        </authorList>
    </citation>
    <scope>NUCLEOTIDE SEQUENCE [LARGE SCALE GENOMIC DNA]</scope>
    <source>
        <strain evidence="2 3">WAL-18680</strain>
    </source>
</reference>
<dbReference type="OrthoDB" id="9776685at2"/>
<protein>
    <recommendedName>
        <fullName evidence="1">AB hydrolase-1 domain-containing protein</fullName>
    </recommendedName>
</protein>
<gene>
    <name evidence="2" type="ORF">HMPREF9473_03758</name>
</gene>
<organism evidence="2 3">
    <name type="scientific">Hungatella hathewayi WAL-18680</name>
    <dbReference type="NCBI Taxonomy" id="742737"/>
    <lineage>
        <taxon>Bacteria</taxon>
        <taxon>Bacillati</taxon>
        <taxon>Bacillota</taxon>
        <taxon>Clostridia</taxon>
        <taxon>Lachnospirales</taxon>
        <taxon>Lachnospiraceae</taxon>
        <taxon>Hungatella</taxon>
    </lineage>
</organism>
<dbReference type="RefSeq" id="WP_006781749.1">
    <property type="nucleotide sequence ID" value="NZ_CP040506.1"/>
</dbReference>
<evidence type="ECO:0000259" key="1">
    <source>
        <dbReference type="Pfam" id="PF00561"/>
    </source>
</evidence>
<name>G5IJT0_9FIRM</name>
<dbReference type="Pfam" id="PF00561">
    <property type="entry name" value="Abhydrolase_1"/>
    <property type="match status" value="1"/>
</dbReference>
<comment type="caution">
    <text evidence="2">The sequence shown here is derived from an EMBL/GenBank/DDBJ whole genome shotgun (WGS) entry which is preliminary data.</text>
</comment>
<proteinExistence type="predicted"/>
<evidence type="ECO:0000313" key="3">
    <source>
        <dbReference type="Proteomes" id="UP000005384"/>
    </source>
</evidence>
<dbReference type="PATRIC" id="fig|742737.3.peg.3739"/>
<dbReference type="Gene3D" id="3.40.50.1820">
    <property type="entry name" value="alpha/beta hydrolase"/>
    <property type="match status" value="1"/>
</dbReference>